<dbReference type="KEGG" id="chu:CHU_0305"/>
<protein>
    <recommendedName>
        <fullName evidence="3">DUF4488 domain-containing protein</fullName>
    </recommendedName>
</protein>
<evidence type="ECO:0008006" key="3">
    <source>
        <dbReference type="Google" id="ProtNLM"/>
    </source>
</evidence>
<evidence type="ECO:0000313" key="1">
    <source>
        <dbReference type="EMBL" id="ABG57596.1"/>
    </source>
</evidence>
<organism evidence="1 2">
    <name type="scientific">Cytophaga hutchinsonii (strain ATCC 33406 / DSM 1761 / CIP 103989 / NBRC 15051 / NCIMB 9469 / D465)</name>
    <dbReference type="NCBI Taxonomy" id="269798"/>
    <lineage>
        <taxon>Bacteria</taxon>
        <taxon>Pseudomonadati</taxon>
        <taxon>Bacteroidota</taxon>
        <taxon>Cytophagia</taxon>
        <taxon>Cytophagales</taxon>
        <taxon>Cytophagaceae</taxon>
        <taxon>Cytophaga</taxon>
    </lineage>
</organism>
<reference evidence="1 2" key="1">
    <citation type="journal article" date="2007" name="Appl. Environ. Microbiol.">
        <title>Genome sequence of the cellulolytic gliding bacterium Cytophaga hutchinsonii.</title>
        <authorList>
            <person name="Xie G."/>
            <person name="Bruce D.C."/>
            <person name="Challacombe J.F."/>
            <person name="Chertkov O."/>
            <person name="Detter J.C."/>
            <person name="Gilna P."/>
            <person name="Han C.S."/>
            <person name="Lucas S."/>
            <person name="Misra M."/>
            <person name="Myers G.L."/>
            <person name="Richardson P."/>
            <person name="Tapia R."/>
            <person name="Thayer N."/>
            <person name="Thompson L.S."/>
            <person name="Brettin T.S."/>
            <person name="Henrissat B."/>
            <person name="Wilson D.B."/>
            <person name="McBride M.J."/>
        </authorList>
    </citation>
    <scope>NUCLEOTIDE SEQUENCE [LARGE SCALE GENOMIC DNA]</scope>
    <source>
        <strain evidence="2">ATCC 33406 / DSM 1761 / CIP 103989 / NBRC 15051 / NCIMB 9469 / D465</strain>
    </source>
</reference>
<name>A0A6N4SMX1_CYTH3</name>
<evidence type="ECO:0000313" key="2">
    <source>
        <dbReference type="Proteomes" id="UP000001822"/>
    </source>
</evidence>
<keyword evidence="2" id="KW-1185">Reference proteome</keyword>
<dbReference type="EMBL" id="CP000383">
    <property type="protein sequence ID" value="ABG57596.1"/>
    <property type="molecule type" value="Genomic_DNA"/>
</dbReference>
<gene>
    <name evidence="1" type="ordered locus">CHU_0305</name>
</gene>
<dbReference type="Proteomes" id="UP000001822">
    <property type="component" value="Chromosome"/>
</dbReference>
<sequence>MMNASNTLSGKWLGSFNYDPECMILYPENHPDTTFCLQLSDNSGSLTGTCIDDEVKGIMKGIITVSGFADGDIISFTKQYPCFYFMNEDGKIQIDDSKVHPPVIYSGVYDAESDTYSGEWEMTLTTENIQGECFDEIIFGSWIIRRAASNTSMQ</sequence>
<dbReference type="OrthoDB" id="1362884at2"/>
<dbReference type="AlphaFoldDB" id="A0A6N4SMX1"/>
<accession>A0A6N4SMX1</accession>
<proteinExistence type="predicted"/>
<dbReference type="RefSeq" id="WP_011583712.1">
    <property type="nucleotide sequence ID" value="NC_008255.1"/>
</dbReference>